<accession>A0A2T2N1M3</accession>
<dbReference type="AlphaFoldDB" id="A0A2T2N1M3"/>
<dbReference type="Proteomes" id="UP000240883">
    <property type="component" value="Unassembled WGS sequence"/>
</dbReference>
<protein>
    <submittedName>
        <fullName evidence="2">Uncharacterized protein</fullName>
    </submittedName>
</protein>
<reference evidence="2 3" key="1">
    <citation type="journal article" date="2018" name="Front. Microbiol.">
        <title>Genome-Wide Analysis of Corynespora cassiicola Leaf Fall Disease Putative Effectors.</title>
        <authorList>
            <person name="Lopez D."/>
            <person name="Ribeiro S."/>
            <person name="Label P."/>
            <person name="Fumanal B."/>
            <person name="Venisse J.S."/>
            <person name="Kohler A."/>
            <person name="de Oliveira R.R."/>
            <person name="Labutti K."/>
            <person name="Lipzen A."/>
            <person name="Lail K."/>
            <person name="Bauer D."/>
            <person name="Ohm R.A."/>
            <person name="Barry K.W."/>
            <person name="Spatafora J."/>
            <person name="Grigoriev I.V."/>
            <person name="Martin F.M."/>
            <person name="Pujade-Renaud V."/>
        </authorList>
    </citation>
    <scope>NUCLEOTIDE SEQUENCE [LARGE SCALE GENOMIC DNA]</scope>
    <source>
        <strain evidence="2 3">Philippines</strain>
    </source>
</reference>
<evidence type="ECO:0000313" key="3">
    <source>
        <dbReference type="Proteomes" id="UP000240883"/>
    </source>
</evidence>
<feature type="region of interest" description="Disordered" evidence="1">
    <location>
        <begin position="175"/>
        <end position="210"/>
    </location>
</feature>
<proteinExistence type="predicted"/>
<sequence>MSSESEESKGNLFPALTAVGFRLTLTFASLSTGLYKSDSNPKKTQEQCKSTSSDTTTGYREISIHLEETLSGSNSGIIVIVPATRVGLAAGCRLADGCRSPTSPLDRESTTPLFFPVMKDNAEAPGDDGGHCSPVPFREFNRRLTDDNEPCELVELMQEVSSMIRETEAFLTKEAPRTAVRKGREAGNDKPAIRRSARVREKDDVRARAL</sequence>
<organism evidence="2 3">
    <name type="scientific">Corynespora cassiicola Philippines</name>
    <dbReference type="NCBI Taxonomy" id="1448308"/>
    <lineage>
        <taxon>Eukaryota</taxon>
        <taxon>Fungi</taxon>
        <taxon>Dikarya</taxon>
        <taxon>Ascomycota</taxon>
        <taxon>Pezizomycotina</taxon>
        <taxon>Dothideomycetes</taxon>
        <taxon>Pleosporomycetidae</taxon>
        <taxon>Pleosporales</taxon>
        <taxon>Corynesporascaceae</taxon>
        <taxon>Corynespora</taxon>
    </lineage>
</organism>
<feature type="compositionally biased region" description="Polar residues" evidence="1">
    <location>
        <begin position="47"/>
        <end position="56"/>
    </location>
</feature>
<gene>
    <name evidence="2" type="ORF">BS50DRAFT_641186</name>
</gene>
<feature type="compositionally biased region" description="Basic and acidic residues" evidence="1">
    <location>
        <begin position="182"/>
        <end position="210"/>
    </location>
</feature>
<feature type="region of interest" description="Disordered" evidence="1">
    <location>
        <begin position="36"/>
        <end position="56"/>
    </location>
</feature>
<evidence type="ECO:0000313" key="2">
    <source>
        <dbReference type="EMBL" id="PSN59146.1"/>
    </source>
</evidence>
<evidence type="ECO:0000256" key="1">
    <source>
        <dbReference type="SAM" id="MobiDB-lite"/>
    </source>
</evidence>
<name>A0A2T2N1M3_CORCC</name>
<keyword evidence="3" id="KW-1185">Reference proteome</keyword>
<dbReference type="EMBL" id="KZ678163">
    <property type="protein sequence ID" value="PSN59146.1"/>
    <property type="molecule type" value="Genomic_DNA"/>
</dbReference>